<evidence type="ECO:0000313" key="2">
    <source>
        <dbReference type="Proteomes" id="UP001056336"/>
    </source>
</evidence>
<reference evidence="1" key="1">
    <citation type="journal article" date="2018" name="Int. J. Syst. Evol. Microbiol.">
        <title>Jatrophihabitans telluris sp. nov., isolated from sediment soil of lava forest wetlands and the emended description of the genus Jatrophihabitans.</title>
        <authorList>
            <person name="Lee K.C."/>
            <person name="Suh M.K."/>
            <person name="Eom M.K."/>
            <person name="Kim K.K."/>
            <person name="Kim J.S."/>
            <person name="Kim D.S."/>
            <person name="Ko S.H."/>
            <person name="Shin Y.K."/>
            <person name="Lee J.S."/>
        </authorList>
    </citation>
    <scope>NUCLEOTIDE SEQUENCE</scope>
    <source>
        <strain evidence="1">N237</strain>
    </source>
</reference>
<evidence type="ECO:0000313" key="1">
    <source>
        <dbReference type="EMBL" id="UQX88264.1"/>
    </source>
</evidence>
<dbReference type="RefSeq" id="WP_249771590.1">
    <property type="nucleotide sequence ID" value="NZ_CP097332.1"/>
</dbReference>
<protein>
    <submittedName>
        <fullName evidence="1">Asparaginase</fullName>
    </submittedName>
</protein>
<proteinExistence type="predicted"/>
<sequence>MIRIQPGPVLVEVERSGVVESVHTGHVIVLDADGTVRSSTGDPDQPIFGRSSLKPLQAVGLLRAGHPSDDLSEVALAAASHSGSDEHLRRIEAALNSDGLTEQDLECPPDLPIGLAERRKYLTEGRSERRLAMNCSGKHTAMLRTSLRNRWPISGYLAPDHPLQAHLAATVAQLCGEPVAATGVDGCGAPLFGLSLSGIARAFSRMASATGGELHTVAEAMRQYPDLVGGSGRAVTRLMQGVPGLIAKDGAEGVFAAALPDGGAVALKIDDGAERAAQVAVVAALRQLGVSGAALDELGVLEVLGGGSPVGRIRPALPLRH</sequence>
<reference evidence="1" key="2">
    <citation type="submission" date="2022-05" db="EMBL/GenBank/DDBJ databases">
        <authorList>
            <person name="Kim J.-S."/>
            <person name="Lee K."/>
            <person name="Suh M."/>
            <person name="Eom M."/>
            <person name="Kim J.-S."/>
            <person name="Kim D.-S."/>
            <person name="Ko S.-H."/>
            <person name="Shin Y."/>
            <person name="Lee J.-S."/>
        </authorList>
    </citation>
    <scope>NUCLEOTIDE SEQUENCE</scope>
    <source>
        <strain evidence="1">N237</strain>
    </source>
</reference>
<dbReference type="PANTHER" id="PTHR42110:SF1">
    <property type="entry name" value="L-ASPARAGINASE, PUTATIVE (AFU_ORTHOLOGUE AFUA_3G11890)-RELATED"/>
    <property type="match status" value="1"/>
</dbReference>
<dbReference type="Pfam" id="PF06089">
    <property type="entry name" value="Asparaginase_II"/>
    <property type="match status" value="1"/>
</dbReference>
<dbReference type="EMBL" id="CP097332">
    <property type="protein sequence ID" value="UQX88264.1"/>
    <property type="molecule type" value="Genomic_DNA"/>
</dbReference>
<dbReference type="InterPro" id="IPR010349">
    <property type="entry name" value="Asparaginase_II"/>
</dbReference>
<keyword evidence="2" id="KW-1185">Reference proteome</keyword>
<gene>
    <name evidence="1" type="ORF">M6D93_18550</name>
</gene>
<organism evidence="1 2">
    <name type="scientific">Jatrophihabitans telluris</name>
    <dbReference type="NCBI Taxonomy" id="2038343"/>
    <lineage>
        <taxon>Bacteria</taxon>
        <taxon>Bacillati</taxon>
        <taxon>Actinomycetota</taxon>
        <taxon>Actinomycetes</taxon>
        <taxon>Jatrophihabitantales</taxon>
        <taxon>Jatrophihabitantaceae</taxon>
        <taxon>Jatrophihabitans</taxon>
    </lineage>
</organism>
<dbReference type="PANTHER" id="PTHR42110">
    <property type="entry name" value="L-ASPARAGINASE, PUTATIVE (AFU_ORTHOLOGUE AFUA_3G11890)-RELATED"/>
    <property type="match status" value="1"/>
</dbReference>
<accession>A0ABY4QXF5</accession>
<name>A0ABY4QXF5_9ACTN</name>
<dbReference type="Proteomes" id="UP001056336">
    <property type="component" value="Chromosome"/>
</dbReference>